<gene>
    <name evidence="1" type="ORF">EPH95_06050</name>
</gene>
<dbReference type="AlphaFoldDB" id="A0A514LMF7"/>
<dbReference type="Pfam" id="PF11553">
    <property type="entry name" value="DUF3231"/>
    <property type="match status" value="1"/>
</dbReference>
<protein>
    <submittedName>
        <fullName evidence="1">DUF3231 family protein</fullName>
    </submittedName>
</protein>
<dbReference type="Proteomes" id="UP000319756">
    <property type="component" value="Chromosome"/>
</dbReference>
<keyword evidence="2" id="KW-1185">Reference proteome</keyword>
<dbReference type="RefSeq" id="WP_142091510.1">
    <property type="nucleotide sequence ID" value="NZ_CP035485.1"/>
</dbReference>
<dbReference type="KEGG" id="sale:EPH95_06050"/>
<dbReference type="InterPro" id="IPR021617">
    <property type="entry name" value="DUF3231"/>
</dbReference>
<reference evidence="2" key="1">
    <citation type="submission" date="2019-01" db="EMBL/GenBank/DDBJ databases">
        <title>Genomic analysis of Salicibibacter sp. NKC3-5.</title>
        <authorList>
            <person name="Oh Y.J."/>
        </authorList>
    </citation>
    <scope>NUCLEOTIDE SEQUENCE [LARGE SCALE GENOMIC DNA]</scope>
    <source>
        <strain evidence="2">NKC3-5</strain>
    </source>
</reference>
<proteinExistence type="predicted"/>
<dbReference type="InterPro" id="IPR012347">
    <property type="entry name" value="Ferritin-like"/>
</dbReference>
<dbReference type="OrthoDB" id="1934429at2"/>
<evidence type="ECO:0000313" key="2">
    <source>
        <dbReference type="Proteomes" id="UP000319756"/>
    </source>
</evidence>
<accession>A0A514LMF7</accession>
<evidence type="ECO:0000313" key="1">
    <source>
        <dbReference type="EMBL" id="QDI93026.1"/>
    </source>
</evidence>
<dbReference type="Gene3D" id="1.20.1260.10">
    <property type="match status" value="1"/>
</dbReference>
<organism evidence="1 2">
    <name type="scientific">Salicibibacter halophilus</name>
    <dbReference type="NCBI Taxonomy" id="2502791"/>
    <lineage>
        <taxon>Bacteria</taxon>
        <taxon>Bacillati</taxon>
        <taxon>Bacillota</taxon>
        <taxon>Bacilli</taxon>
        <taxon>Bacillales</taxon>
        <taxon>Bacillaceae</taxon>
        <taxon>Salicibibacter</taxon>
    </lineage>
</organism>
<name>A0A514LMF7_9BACI</name>
<sequence>MGMFSGNQKQEPMHYGEVIGVWSALSVAKGQLTTYQIFHNHAGDEDLKKFIQDMVENVTKPSIEENEALLKENSVSLPVAPPERSEADQEDIPVGARIMDPEIAAAMSKDIAQGLVADSTLIGQCIREDIAMMYGQSHTKKAQMGAKLLKMNKEKGWLVSPPLHKKSKSNKTD</sequence>
<dbReference type="EMBL" id="CP035485">
    <property type="protein sequence ID" value="QDI93026.1"/>
    <property type="molecule type" value="Genomic_DNA"/>
</dbReference>